<proteinExistence type="predicted"/>
<evidence type="ECO:0000256" key="6">
    <source>
        <dbReference type="ARBA" id="ARBA00023180"/>
    </source>
</evidence>
<evidence type="ECO:0000256" key="5">
    <source>
        <dbReference type="ARBA" id="ARBA00023136"/>
    </source>
</evidence>
<dbReference type="InterPro" id="IPR045860">
    <property type="entry name" value="Snake_toxin-like_sf"/>
</dbReference>
<organism evidence="10 11">
    <name type="scientific">Terrapene triunguis</name>
    <name type="common">Three-toed box turtle</name>
    <dbReference type="NCBI Taxonomy" id="2587831"/>
    <lineage>
        <taxon>Eukaryota</taxon>
        <taxon>Metazoa</taxon>
        <taxon>Chordata</taxon>
        <taxon>Craniata</taxon>
        <taxon>Vertebrata</taxon>
        <taxon>Euteleostomi</taxon>
        <taxon>Archelosauria</taxon>
        <taxon>Testudinata</taxon>
        <taxon>Testudines</taxon>
        <taxon>Cryptodira</taxon>
        <taxon>Durocryptodira</taxon>
        <taxon>Testudinoidea</taxon>
        <taxon>Emydidae</taxon>
        <taxon>Terrapene</taxon>
    </lineage>
</organism>
<dbReference type="Proteomes" id="UP000472274">
    <property type="component" value="Unplaced"/>
</dbReference>
<evidence type="ECO:0000256" key="8">
    <source>
        <dbReference type="SAM" id="MobiDB-lite"/>
    </source>
</evidence>
<dbReference type="Ensembl" id="ENSTMTT00000015448.1">
    <property type="protein sequence ID" value="ENSTMTP00000014920.1"/>
    <property type="gene ID" value="ENSTMTG00000010816.1"/>
</dbReference>
<evidence type="ECO:0000256" key="3">
    <source>
        <dbReference type="ARBA" id="ARBA00022622"/>
    </source>
</evidence>
<dbReference type="FunFam" id="2.10.60.10:FF:000015">
    <property type="entry name" value="Urokinase plasminogen activator surface receptor"/>
    <property type="match status" value="1"/>
</dbReference>
<dbReference type="InterPro" id="IPR016054">
    <property type="entry name" value="LY6_UPA_recep-like"/>
</dbReference>
<evidence type="ECO:0000313" key="10">
    <source>
        <dbReference type="Ensembl" id="ENSTMTP00000014920.1"/>
    </source>
</evidence>
<dbReference type="GeneTree" id="ENSGT00940000153599"/>
<reference evidence="10" key="1">
    <citation type="submission" date="2025-08" db="UniProtKB">
        <authorList>
            <consortium name="Ensembl"/>
        </authorList>
    </citation>
    <scope>IDENTIFICATION</scope>
</reference>
<reference evidence="10" key="2">
    <citation type="submission" date="2025-09" db="UniProtKB">
        <authorList>
            <consortium name="Ensembl"/>
        </authorList>
    </citation>
    <scope>IDENTIFICATION</scope>
</reference>
<comment type="subcellular location">
    <subcellularLocation>
        <location evidence="1">Cell membrane</location>
        <topology evidence="1">Lipid-anchor</topology>
        <topology evidence="1">GPI-anchor</topology>
    </subcellularLocation>
</comment>
<dbReference type="AlphaFoldDB" id="A0A674J133"/>
<evidence type="ECO:0000313" key="11">
    <source>
        <dbReference type="Proteomes" id="UP000472274"/>
    </source>
</evidence>
<protein>
    <recommendedName>
        <fullName evidence="9">UPAR/Ly6 domain-containing protein</fullName>
    </recommendedName>
</protein>
<gene>
    <name evidence="10" type="primary">PLAUR</name>
</gene>
<keyword evidence="4" id="KW-0732">Signal</keyword>
<evidence type="ECO:0000256" key="7">
    <source>
        <dbReference type="ARBA" id="ARBA00023288"/>
    </source>
</evidence>
<keyword evidence="6" id="KW-0325">Glycoprotein</keyword>
<dbReference type="GO" id="GO:0030154">
    <property type="term" value="P:cell differentiation"/>
    <property type="evidence" value="ECO:0007669"/>
    <property type="project" value="UniProtKB-ARBA"/>
</dbReference>
<evidence type="ECO:0000256" key="2">
    <source>
        <dbReference type="ARBA" id="ARBA00022475"/>
    </source>
</evidence>
<keyword evidence="5" id="KW-0472">Membrane</keyword>
<evidence type="ECO:0000256" key="1">
    <source>
        <dbReference type="ARBA" id="ARBA00004609"/>
    </source>
</evidence>
<dbReference type="Pfam" id="PF00021">
    <property type="entry name" value="UPAR_LY6"/>
    <property type="match status" value="2"/>
</dbReference>
<dbReference type="GO" id="GO:0098552">
    <property type="term" value="C:side of membrane"/>
    <property type="evidence" value="ECO:0007669"/>
    <property type="project" value="UniProtKB-KW"/>
</dbReference>
<keyword evidence="7" id="KW-0449">Lipoprotein</keyword>
<dbReference type="SUPFAM" id="SSF57302">
    <property type="entry name" value="Snake toxin-like"/>
    <property type="match status" value="2"/>
</dbReference>
<feature type="region of interest" description="Disordered" evidence="8">
    <location>
        <begin position="1"/>
        <end position="23"/>
    </location>
</feature>
<evidence type="ECO:0000259" key="9">
    <source>
        <dbReference type="SMART" id="SM00134"/>
    </source>
</evidence>
<dbReference type="Gene3D" id="2.10.60.10">
    <property type="entry name" value="CD59"/>
    <property type="match status" value="2"/>
</dbReference>
<name>A0A674J133_9SAUR</name>
<keyword evidence="3" id="KW-0336">GPI-anchor</keyword>
<sequence length="288" mass="30360">MTLTLSSTLPRLRGLQADPEGLRRGGETQQFHFLLLPRADCDAGGGAVRYRPLQPGGARRSVHRAGGVIPLQSVSPPLGGPVVSCSPRLSPPTALSSFPSTSSLDCLSCSSSDHSCSGPSLTRIRCLDPREQCVDITAISMPEGEQGPDERRIKGCGQISQCQEPLGFHNQDSFYLLQCCNSTLCNNDAHGNPESPLPLNGVTCYACEGNSGHGCAPEHVTAVQCQGPMTHCMEAVGSHGEEPQNQQGVPCCGGGAGATIPSVDLKVYNLFSHYAKACPTQPIRWGPP</sequence>
<dbReference type="PANTHER" id="PTHR10624:SF6">
    <property type="entry name" value="UROKINASE PLASMINOGEN ACTIVATOR SURFACE RECEPTOR"/>
    <property type="match status" value="1"/>
</dbReference>
<dbReference type="GO" id="GO:0005886">
    <property type="term" value="C:plasma membrane"/>
    <property type="evidence" value="ECO:0007669"/>
    <property type="project" value="UniProtKB-SubCell"/>
</dbReference>
<keyword evidence="2" id="KW-1003">Cell membrane</keyword>
<feature type="domain" description="UPAR/Ly6" evidence="9">
    <location>
        <begin position="104"/>
        <end position="200"/>
    </location>
</feature>
<keyword evidence="11" id="KW-1185">Reference proteome</keyword>
<dbReference type="SMART" id="SM00134">
    <property type="entry name" value="LU"/>
    <property type="match status" value="1"/>
</dbReference>
<dbReference type="PANTHER" id="PTHR10624">
    <property type="entry name" value="UROKINASE PLASMINOGEN ACTIVATOR SURFACE RECEPTOR-RELATED"/>
    <property type="match status" value="1"/>
</dbReference>
<accession>A0A674J133</accession>
<evidence type="ECO:0000256" key="4">
    <source>
        <dbReference type="ARBA" id="ARBA00022729"/>
    </source>
</evidence>